<evidence type="ECO:0000256" key="1">
    <source>
        <dbReference type="SAM" id="SignalP"/>
    </source>
</evidence>
<dbReference type="InterPro" id="IPR014729">
    <property type="entry name" value="Rossmann-like_a/b/a_fold"/>
</dbReference>
<evidence type="ECO:0000313" key="4">
    <source>
        <dbReference type="Proteomes" id="UP000031364"/>
    </source>
</evidence>
<feature type="signal peptide" evidence="1">
    <location>
        <begin position="1"/>
        <end position="34"/>
    </location>
</feature>
<dbReference type="RefSeq" id="WP_043675750.1">
    <property type="nucleotide sequence ID" value="NZ_BDCI01000050.1"/>
</dbReference>
<keyword evidence="1" id="KW-0732">Signal</keyword>
<dbReference type="InterPro" id="IPR003848">
    <property type="entry name" value="DUF218"/>
</dbReference>
<name>A0ABR4ZAD7_9NOCA</name>
<keyword evidence="4" id="KW-1185">Reference proteome</keyword>
<dbReference type="CDD" id="cd06259">
    <property type="entry name" value="YdcF-like"/>
    <property type="match status" value="1"/>
</dbReference>
<comment type="caution">
    <text evidence="3">The sequence shown here is derived from an EMBL/GenBank/DDBJ whole genome shotgun (WGS) entry which is preliminary data.</text>
</comment>
<gene>
    <name evidence="3" type="ORF">FG87_26285</name>
</gene>
<organism evidence="3 4">
    <name type="scientific">Nocardia vulneris</name>
    <dbReference type="NCBI Taxonomy" id="1141657"/>
    <lineage>
        <taxon>Bacteria</taxon>
        <taxon>Bacillati</taxon>
        <taxon>Actinomycetota</taxon>
        <taxon>Actinomycetes</taxon>
        <taxon>Mycobacteriales</taxon>
        <taxon>Nocardiaceae</taxon>
        <taxon>Nocardia</taxon>
    </lineage>
</organism>
<feature type="chain" id="PRO_5047404980" description="DUF218 domain-containing protein" evidence="1">
    <location>
        <begin position="35"/>
        <end position="222"/>
    </location>
</feature>
<dbReference type="PANTHER" id="PTHR30336">
    <property type="entry name" value="INNER MEMBRANE PROTEIN, PROBABLE PERMEASE"/>
    <property type="match status" value="1"/>
</dbReference>
<proteinExistence type="predicted"/>
<evidence type="ECO:0000259" key="2">
    <source>
        <dbReference type="Pfam" id="PF02698"/>
    </source>
</evidence>
<dbReference type="Pfam" id="PF02698">
    <property type="entry name" value="DUF218"/>
    <property type="match status" value="1"/>
</dbReference>
<dbReference type="PANTHER" id="PTHR30336:SF4">
    <property type="entry name" value="ENVELOPE BIOGENESIS FACTOR ELYC"/>
    <property type="match status" value="1"/>
</dbReference>
<feature type="domain" description="DUF218" evidence="2">
    <location>
        <begin position="81"/>
        <end position="205"/>
    </location>
</feature>
<dbReference type="InterPro" id="IPR051599">
    <property type="entry name" value="Cell_Envelope_Assoc"/>
</dbReference>
<sequence>MRNKNSALLRRILYPATGLLAGLAVAVAQCPAHAEPIRPVDAVQALPAPLAELVGAVLAALENRAPLVVSPPPPRYAPGTAIVVLGYGLLPDGTMRPTLVDRLRAGWLEAVLAPAAPVIVTGGNPHNGVTEADAMAQWLIAHGIAPDRIHREPLARSTVENATHSARLMRDIGATTAVIVTSADHIDRAATDFAAAGVKVTAAVAAEQVPEPAVRLLRARGA</sequence>
<evidence type="ECO:0000313" key="3">
    <source>
        <dbReference type="EMBL" id="KIA62261.1"/>
    </source>
</evidence>
<protein>
    <recommendedName>
        <fullName evidence="2">DUF218 domain-containing protein</fullName>
    </recommendedName>
</protein>
<accession>A0ABR4ZAD7</accession>
<reference evidence="3 4" key="1">
    <citation type="journal article" date="2014" name="Int. J. Syst. Evol. Microbiol.">
        <title>Nocardia vulneris sp. nov., isolated from wounds of human patients in North America.</title>
        <authorList>
            <person name="Lasker B.A."/>
            <person name="Bell M."/>
            <person name="Klenk H.P."/>
            <person name="Sproer C."/>
            <person name="Schumann C."/>
            <person name="Schumann P."/>
            <person name="Brown J.M."/>
        </authorList>
    </citation>
    <scope>NUCLEOTIDE SEQUENCE [LARGE SCALE GENOMIC DNA]</scope>
    <source>
        <strain evidence="3 4">W9851</strain>
    </source>
</reference>
<dbReference type="Gene3D" id="3.40.50.620">
    <property type="entry name" value="HUPs"/>
    <property type="match status" value="1"/>
</dbReference>
<dbReference type="Proteomes" id="UP000031364">
    <property type="component" value="Unassembled WGS sequence"/>
</dbReference>
<dbReference type="EMBL" id="JNFP01000034">
    <property type="protein sequence ID" value="KIA62261.1"/>
    <property type="molecule type" value="Genomic_DNA"/>
</dbReference>